<dbReference type="eggNOG" id="KOG3028">
    <property type="taxonomic scope" value="Eukaryota"/>
</dbReference>
<dbReference type="EMBL" id="KE651168">
    <property type="protein sequence ID" value="EEB06727.1"/>
    <property type="molecule type" value="Genomic_DNA"/>
</dbReference>
<evidence type="ECO:0000256" key="6">
    <source>
        <dbReference type="ARBA" id="ARBA00023136"/>
    </source>
</evidence>
<keyword evidence="3" id="KW-1000">Mitochondrion outer membrane</keyword>
<dbReference type="InterPro" id="IPR033468">
    <property type="entry name" value="Metaxin_GST"/>
</dbReference>
<dbReference type="Proteomes" id="UP000001744">
    <property type="component" value="Unassembled WGS sequence"/>
</dbReference>
<evidence type="ECO:0000256" key="3">
    <source>
        <dbReference type="ARBA" id="ARBA00022787"/>
    </source>
</evidence>
<keyword evidence="5" id="KW-0496">Mitochondrion</keyword>
<accession>B6JYV9</accession>
<dbReference type="PANTHER" id="PTHR12289:SF41">
    <property type="entry name" value="FAILED AXON CONNECTIONS-RELATED"/>
    <property type="match status" value="1"/>
</dbReference>
<keyword evidence="2" id="KW-0813">Transport</keyword>
<dbReference type="InterPro" id="IPR019564">
    <property type="entry name" value="Sam37/metaxin_N"/>
</dbReference>
<evidence type="ECO:0000256" key="5">
    <source>
        <dbReference type="ARBA" id="ARBA00023128"/>
    </source>
</evidence>
<keyword evidence="4" id="KW-0653">Protein transport</keyword>
<dbReference type="STRING" id="402676.B6JYV9"/>
<gene>
    <name evidence="10" type="primary">mtx2</name>
    <name evidence="9" type="ORF">SJAG_01780</name>
</gene>
<evidence type="ECO:0000259" key="8">
    <source>
        <dbReference type="Pfam" id="PF17171"/>
    </source>
</evidence>
<protein>
    <submittedName>
        <fullName evidence="9">Metaxin 1</fullName>
    </submittedName>
</protein>
<feature type="domain" description="Mitochondrial outer membrane transport complex Sam37/metaxin N-terminal" evidence="7">
    <location>
        <begin position="61"/>
        <end position="165"/>
    </location>
</feature>
<dbReference type="OrthoDB" id="198787at2759"/>
<proteinExistence type="predicted"/>
<reference evidence="9 11" key="1">
    <citation type="journal article" date="2011" name="Science">
        <title>Comparative functional genomics of the fission yeasts.</title>
        <authorList>
            <person name="Rhind N."/>
            <person name="Chen Z."/>
            <person name="Yassour M."/>
            <person name="Thompson D.A."/>
            <person name="Haas B.J."/>
            <person name="Habib N."/>
            <person name="Wapinski I."/>
            <person name="Roy S."/>
            <person name="Lin M.F."/>
            <person name="Heiman D.I."/>
            <person name="Young S.K."/>
            <person name="Furuya K."/>
            <person name="Guo Y."/>
            <person name="Pidoux A."/>
            <person name="Chen H.M."/>
            <person name="Robbertse B."/>
            <person name="Goldberg J.M."/>
            <person name="Aoki K."/>
            <person name="Bayne E.H."/>
            <person name="Berlin A.M."/>
            <person name="Desjardins C.A."/>
            <person name="Dobbs E."/>
            <person name="Dukaj L."/>
            <person name="Fan L."/>
            <person name="FitzGerald M.G."/>
            <person name="French C."/>
            <person name="Gujja S."/>
            <person name="Hansen K."/>
            <person name="Keifenheim D."/>
            <person name="Levin J.Z."/>
            <person name="Mosher R.A."/>
            <person name="Mueller C.A."/>
            <person name="Pfiffner J."/>
            <person name="Priest M."/>
            <person name="Russ C."/>
            <person name="Smialowska A."/>
            <person name="Swoboda P."/>
            <person name="Sykes S.M."/>
            <person name="Vaughn M."/>
            <person name="Vengrova S."/>
            <person name="Yoder R."/>
            <person name="Zeng Q."/>
            <person name="Allshire R."/>
            <person name="Baulcombe D."/>
            <person name="Birren B.W."/>
            <person name="Brown W."/>
            <person name="Ekwall K."/>
            <person name="Kellis M."/>
            <person name="Leatherwood J."/>
            <person name="Levin H."/>
            <person name="Margalit H."/>
            <person name="Martienssen R."/>
            <person name="Nieduszynski C.A."/>
            <person name="Spatafora J.W."/>
            <person name="Friedman N."/>
            <person name="Dalgaard J.Z."/>
            <person name="Baumann P."/>
            <person name="Niki H."/>
            <person name="Regev A."/>
            <person name="Nusbaum C."/>
        </authorList>
    </citation>
    <scope>NUCLEOTIDE SEQUENCE [LARGE SCALE GENOMIC DNA]</scope>
    <source>
        <strain evidence="11">yFS275 / FY16936</strain>
    </source>
</reference>
<name>B6JYV9_SCHJY</name>
<dbReference type="InterPro" id="IPR050931">
    <property type="entry name" value="Mito_Protein_Transport_Metaxin"/>
</dbReference>
<evidence type="ECO:0000256" key="1">
    <source>
        <dbReference type="ARBA" id="ARBA00004294"/>
    </source>
</evidence>
<dbReference type="VEuPathDB" id="FungiDB:SJAG_01780"/>
<dbReference type="PANTHER" id="PTHR12289">
    <property type="entry name" value="METAXIN RELATED"/>
    <property type="match status" value="1"/>
</dbReference>
<dbReference type="GO" id="GO:0001401">
    <property type="term" value="C:SAM complex"/>
    <property type="evidence" value="ECO:0007669"/>
    <property type="project" value="InterPro"/>
</dbReference>
<evidence type="ECO:0000256" key="2">
    <source>
        <dbReference type="ARBA" id="ARBA00022448"/>
    </source>
</evidence>
<dbReference type="GeneID" id="7048209"/>
<evidence type="ECO:0000256" key="4">
    <source>
        <dbReference type="ARBA" id="ARBA00022927"/>
    </source>
</evidence>
<sequence>MQNYKPVLFLKKFLSNFPLVKHDDPYEKPPLSVETAPILFVENWNKDPESPAREIYSRLWQTYIRLTKQKITVVNASSQASPDSILPILQVNGERLVYKSGLFDHFLVHGYRNETITPWLDLLSESVEPAILYTMFLDQENTESVNKRWLYPTSWPLSYVLQSRKSLQIKQHLLDKMKSMNGEYLYAEAAEAFSLMAEKLGTSTYFLDVEEPSFMDIAIYAYGSILLELPLQNRQLQQSLQRHPNLVSLIHSVSDVAGFSRR</sequence>
<dbReference type="Pfam" id="PF17171">
    <property type="entry name" value="GST_C_6"/>
    <property type="match status" value="1"/>
</dbReference>
<dbReference type="Pfam" id="PF10568">
    <property type="entry name" value="Tom37"/>
    <property type="match status" value="1"/>
</dbReference>
<keyword evidence="11" id="KW-1185">Reference proteome</keyword>
<dbReference type="HOGENOM" id="CLU_1062294_0_0_1"/>
<organism evidence="9 11">
    <name type="scientific">Schizosaccharomyces japonicus (strain yFS275 / FY16936)</name>
    <name type="common">Fission yeast</name>
    <dbReference type="NCBI Taxonomy" id="402676"/>
    <lineage>
        <taxon>Eukaryota</taxon>
        <taxon>Fungi</taxon>
        <taxon>Dikarya</taxon>
        <taxon>Ascomycota</taxon>
        <taxon>Taphrinomycotina</taxon>
        <taxon>Schizosaccharomycetes</taxon>
        <taxon>Schizosaccharomycetales</taxon>
        <taxon>Schizosaccharomycetaceae</taxon>
        <taxon>Schizosaccharomyces</taxon>
    </lineage>
</organism>
<dbReference type="RefSeq" id="XP_002173020.1">
    <property type="nucleotide sequence ID" value="XM_002172984.2"/>
</dbReference>
<evidence type="ECO:0000313" key="9">
    <source>
        <dbReference type="EMBL" id="EEB06727.1"/>
    </source>
</evidence>
<dbReference type="JaponicusDB" id="SJAG_01780">
    <property type="gene designation" value="mtx2"/>
</dbReference>
<keyword evidence="6" id="KW-0472">Membrane</keyword>
<comment type="subcellular location">
    <subcellularLocation>
        <location evidence="1">Mitochondrion outer membrane</location>
    </subcellularLocation>
</comment>
<evidence type="ECO:0000313" key="10">
    <source>
        <dbReference type="JaponicusDB" id="SJAG_01780"/>
    </source>
</evidence>
<evidence type="ECO:0000259" key="7">
    <source>
        <dbReference type="Pfam" id="PF10568"/>
    </source>
</evidence>
<evidence type="ECO:0000313" key="11">
    <source>
        <dbReference type="Proteomes" id="UP000001744"/>
    </source>
</evidence>
<dbReference type="GO" id="GO:0015031">
    <property type="term" value="P:protein transport"/>
    <property type="evidence" value="ECO:0007669"/>
    <property type="project" value="UniProtKB-KW"/>
</dbReference>
<dbReference type="AlphaFoldDB" id="B6JYV9"/>
<feature type="domain" description="Metaxin glutathione S-transferase" evidence="8">
    <location>
        <begin position="189"/>
        <end position="251"/>
    </location>
</feature>
<dbReference type="OMA" id="ESLQWQT"/>